<proteinExistence type="predicted"/>
<sequence length="183" mass="20778">MIISSWNIRGLNDPLKQVEVKFFLRKYKVDVLGLLETRVREHKAAAIFKKSFSSYKVINNYSHHCNGRIWVIYNPRTVTISSTLMHDQLILLEVLYHATNSIVSITIVYGSNSALSRSSLWNVLRDLSVGQDSWLVLGDFNIVKDFGERLGPNPLLLNDVLAFNQCILDCALEDVHSTSCVHT</sequence>
<keyword evidence="3" id="KW-1185">Reference proteome</keyword>
<dbReference type="PANTHER" id="PTHR35218:SF7">
    <property type="entry name" value="ENDONUCLEASE_EXONUCLEASE_PHOSPHATASE"/>
    <property type="match status" value="1"/>
</dbReference>
<organism evidence="2 3">
    <name type="scientific">Saponaria officinalis</name>
    <name type="common">Common soapwort</name>
    <name type="synonym">Lychnis saponaria</name>
    <dbReference type="NCBI Taxonomy" id="3572"/>
    <lineage>
        <taxon>Eukaryota</taxon>
        <taxon>Viridiplantae</taxon>
        <taxon>Streptophyta</taxon>
        <taxon>Embryophyta</taxon>
        <taxon>Tracheophyta</taxon>
        <taxon>Spermatophyta</taxon>
        <taxon>Magnoliopsida</taxon>
        <taxon>eudicotyledons</taxon>
        <taxon>Gunneridae</taxon>
        <taxon>Pentapetalae</taxon>
        <taxon>Caryophyllales</taxon>
        <taxon>Caryophyllaceae</taxon>
        <taxon>Caryophylleae</taxon>
        <taxon>Saponaria</taxon>
    </lineage>
</organism>
<dbReference type="Gene3D" id="3.60.10.10">
    <property type="entry name" value="Endonuclease/exonuclease/phosphatase"/>
    <property type="match status" value="1"/>
</dbReference>
<dbReference type="GO" id="GO:0003824">
    <property type="term" value="F:catalytic activity"/>
    <property type="evidence" value="ECO:0007669"/>
    <property type="project" value="InterPro"/>
</dbReference>
<comment type="caution">
    <text evidence="2">The sequence shown here is derived from an EMBL/GenBank/DDBJ whole genome shotgun (WGS) entry which is preliminary data.</text>
</comment>
<reference evidence="2" key="1">
    <citation type="submission" date="2024-03" db="EMBL/GenBank/DDBJ databases">
        <title>WGS assembly of Saponaria officinalis var. Norfolk2.</title>
        <authorList>
            <person name="Jenkins J."/>
            <person name="Shu S."/>
            <person name="Grimwood J."/>
            <person name="Barry K."/>
            <person name="Goodstein D."/>
            <person name="Schmutz J."/>
            <person name="Leebens-Mack J."/>
            <person name="Osbourn A."/>
        </authorList>
    </citation>
    <scope>NUCLEOTIDE SEQUENCE [LARGE SCALE GENOMIC DNA]</scope>
    <source>
        <strain evidence="2">JIC</strain>
    </source>
</reference>
<dbReference type="Proteomes" id="UP001443914">
    <property type="component" value="Unassembled WGS sequence"/>
</dbReference>
<gene>
    <name evidence="2" type="ORF">RND81_13G100400</name>
</gene>
<accession>A0AAW1GYS5</accession>
<evidence type="ECO:0000313" key="2">
    <source>
        <dbReference type="EMBL" id="KAK9668977.1"/>
    </source>
</evidence>
<dbReference type="EMBL" id="JBDFQZ010000013">
    <property type="protein sequence ID" value="KAK9668977.1"/>
    <property type="molecule type" value="Genomic_DNA"/>
</dbReference>
<evidence type="ECO:0000259" key="1">
    <source>
        <dbReference type="Pfam" id="PF03372"/>
    </source>
</evidence>
<dbReference type="AlphaFoldDB" id="A0AAW1GYS5"/>
<dbReference type="InterPro" id="IPR036691">
    <property type="entry name" value="Endo/exonu/phosph_ase_sf"/>
</dbReference>
<dbReference type="PANTHER" id="PTHR35218">
    <property type="entry name" value="RNASE H DOMAIN-CONTAINING PROTEIN"/>
    <property type="match status" value="1"/>
</dbReference>
<feature type="domain" description="Endonuclease/exonuclease/phosphatase" evidence="1">
    <location>
        <begin position="5"/>
        <end position="159"/>
    </location>
</feature>
<name>A0AAW1GYS5_SAPOF</name>
<dbReference type="SUPFAM" id="SSF56219">
    <property type="entry name" value="DNase I-like"/>
    <property type="match status" value="1"/>
</dbReference>
<dbReference type="Pfam" id="PF03372">
    <property type="entry name" value="Exo_endo_phos"/>
    <property type="match status" value="1"/>
</dbReference>
<protein>
    <recommendedName>
        <fullName evidence="1">Endonuclease/exonuclease/phosphatase domain-containing protein</fullName>
    </recommendedName>
</protein>
<dbReference type="InterPro" id="IPR005135">
    <property type="entry name" value="Endo/exonuclease/phosphatase"/>
</dbReference>
<evidence type="ECO:0000313" key="3">
    <source>
        <dbReference type="Proteomes" id="UP001443914"/>
    </source>
</evidence>